<protein>
    <submittedName>
        <fullName evidence="3">Uncharacterized protein</fullName>
    </submittedName>
</protein>
<dbReference type="EMBL" id="VLKW01000007">
    <property type="protein sequence ID" value="TWI45326.1"/>
    <property type="molecule type" value="Genomic_DNA"/>
</dbReference>
<feature type="compositionally biased region" description="Basic and acidic residues" evidence="1">
    <location>
        <begin position="36"/>
        <end position="46"/>
    </location>
</feature>
<dbReference type="RefSeq" id="WP_145877725.1">
    <property type="nucleotide sequence ID" value="NZ_CP046904.1"/>
</dbReference>
<evidence type="ECO:0000313" key="3">
    <source>
        <dbReference type="EMBL" id="TWI45326.1"/>
    </source>
</evidence>
<accession>A0A562PMQ3</accession>
<name>A0A562PMQ3_9BURK</name>
<gene>
    <name evidence="2" type="ORF">GO485_19195</name>
    <name evidence="3" type="ORF">IP92_03704</name>
</gene>
<dbReference type="Proteomes" id="UP000437862">
    <property type="component" value="Chromosome"/>
</dbReference>
<dbReference type="OrthoDB" id="9944838at2"/>
<evidence type="ECO:0000313" key="4">
    <source>
        <dbReference type="Proteomes" id="UP000315112"/>
    </source>
</evidence>
<keyword evidence="5" id="KW-1185">Reference proteome</keyword>
<reference evidence="3 4" key="1">
    <citation type="journal article" date="2015" name="Stand. Genomic Sci.">
        <title>Genomic Encyclopedia of Bacterial and Archaeal Type Strains, Phase III: the genomes of soil and plant-associated and newly described type strains.</title>
        <authorList>
            <person name="Whitman W.B."/>
            <person name="Woyke T."/>
            <person name="Klenk H.P."/>
            <person name="Zhou Y."/>
            <person name="Lilburn T.G."/>
            <person name="Beck B.J."/>
            <person name="De Vos P."/>
            <person name="Vandamme P."/>
            <person name="Eisen J.A."/>
            <person name="Garrity G."/>
            <person name="Hugenholtz P."/>
            <person name="Kyrpides N.C."/>
        </authorList>
    </citation>
    <scope>NUCLEOTIDE SEQUENCE [LARGE SCALE GENOMIC DNA]</scope>
    <source>
        <strain evidence="3 4">CGMCC 1.10685</strain>
    </source>
</reference>
<feature type="region of interest" description="Disordered" evidence="1">
    <location>
        <begin position="1"/>
        <end position="61"/>
    </location>
</feature>
<dbReference type="EMBL" id="CP046904">
    <property type="protein sequence ID" value="QGZ40987.1"/>
    <property type="molecule type" value="Genomic_DNA"/>
</dbReference>
<reference evidence="3" key="2">
    <citation type="submission" date="2019-07" db="EMBL/GenBank/DDBJ databases">
        <authorList>
            <person name="Whitman W."/>
            <person name="Huntemann M."/>
            <person name="Clum A."/>
            <person name="Pillay M."/>
            <person name="Palaniappan K."/>
            <person name="Varghese N."/>
            <person name="Mikhailova N."/>
            <person name="Stamatis D."/>
            <person name="Reddy T."/>
            <person name="Daum C."/>
            <person name="Shapiro N."/>
            <person name="Ivanova N."/>
            <person name="Kyrpides N."/>
            <person name="Woyke T."/>
        </authorList>
    </citation>
    <scope>NUCLEOTIDE SEQUENCE</scope>
    <source>
        <strain evidence="3">CGMCC 1.10685</strain>
    </source>
</reference>
<dbReference type="Proteomes" id="UP000315112">
    <property type="component" value="Unassembled WGS sequence"/>
</dbReference>
<evidence type="ECO:0000256" key="1">
    <source>
        <dbReference type="SAM" id="MobiDB-lite"/>
    </source>
</evidence>
<evidence type="ECO:0000313" key="5">
    <source>
        <dbReference type="Proteomes" id="UP000437862"/>
    </source>
</evidence>
<organism evidence="3 4">
    <name type="scientific">Pseudoduganella flava</name>
    <dbReference type="NCBI Taxonomy" id="871742"/>
    <lineage>
        <taxon>Bacteria</taxon>
        <taxon>Pseudomonadati</taxon>
        <taxon>Pseudomonadota</taxon>
        <taxon>Betaproteobacteria</taxon>
        <taxon>Burkholderiales</taxon>
        <taxon>Oxalobacteraceae</taxon>
        <taxon>Telluria group</taxon>
        <taxon>Pseudoduganella</taxon>
    </lineage>
</organism>
<evidence type="ECO:0000313" key="2">
    <source>
        <dbReference type="EMBL" id="QGZ40987.1"/>
    </source>
</evidence>
<reference evidence="2 5" key="3">
    <citation type="submission" date="2019-12" db="EMBL/GenBank/DDBJ databases">
        <title>Draft Genome Sequences of Six Type Strains of the Genus Massilia.</title>
        <authorList>
            <person name="Miess H."/>
            <person name="Frediansyah A."/>
            <person name="Goeker M."/>
            <person name="Gross H."/>
        </authorList>
    </citation>
    <scope>NUCLEOTIDE SEQUENCE [LARGE SCALE GENOMIC DNA]</scope>
    <source>
        <strain evidence="2 5">DSM 26639</strain>
    </source>
</reference>
<dbReference type="AlphaFoldDB" id="A0A562PMQ3"/>
<sequence length="61" mass="6966">MERPFTVVPGLGDRPYRAHRAPDLPVPVDEPITEPHPAHPDHTHMPEEDDEPIPDHKPELH</sequence>
<proteinExistence type="predicted"/>